<keyword evidence="4" id="KW-1185">Reference proteome</keyword>
<dbReference type="InterPro" id="IPR036291">
    <property type="entry name" value="NAD(P)-bd_dom_sf"/>
</dbReference>
<accession>A0ABY5SC38</accession>
<dbReference type="EMBL" id="CP091430">
    <property type="protein sequence ID" value="UVI30243.1"/>
    <property type="molecule type" value="Genomic_DNA"/>
</dbReference>
<sequence length="294" mass="33483">MKKILVTGATGFVGANLLKALIKSGEYEVYITTRRSSDLWRIADVVPQIHKIYECHIDIRSEVFQLMEELKPDIIYHTAAYGGFASQTDAERIIQSNLHATINLLDAAMLYGIQQFINTGSSSEYGIKNDAMKETDLCEPINLYGITKLAATQYCSMMGKSSKYNVCTLRLFSPYGELEDPSRLYPSIVSALERNERPRLSRPHSVRDFIGIDKVLDVYMKIIHISYEPGDVINVGSGRQQTIEQFYRSIASRLRKDIEPIWGEAPPRPHEPIRWEADIHKLNTLMNDEEATYE</sequence>
<reference evidence="3" key="1">
    <citation type="submission" date="2022-01" db="EMBL/GenBank/DDBJ databases">
        <title>Paenibacillus spongiae sp. nov., isolated from marine sponge.</title>
        <authorList>
            <person name="Li Z."/>
            <person name="Zhang M."/>
        </authorList>
    </citation>
    <scope>NUCLEOTIDE SEQUENCE</scope>
    <source>
        <strain evidence="3">PHS-Z3</strain>
    </source>
</reference>
<comment type="similarity">
    <text evidence="1">Belongs to the NAD(P)-dependent epimerase/dehydratase family.</text>
</comment>
<evidence type="ECO:0000256" key="1">
    <source>
        <dbReference type="ARBA" id="ARBA00007637"/>
    </source>
</evidence>
<dbReference type="SUPFAM" id="SSF51735">
    <property type="entry name" value="NAD(P)-binding Rossmann-fold domains"/>
    <property type="match status" value="1"/>
</dbReference>
<dbReference type="Gene3D" id="3.40.50.720">
    <property type="entry name" value="NAD(P)-binding Rossmann-like Domain"/>
    <property type="match status" value="1"/>
</dbReference>
<name>A0ABY5SC38_9BACL</name>
<evidence type="ECO:0000259" key="2">
    <source>
        <dbReference type="Pfam" id="PF01370"/>
    </source>
</evidence>
<protein>
    <submittedName>
        <fullName evidence="3">NAD-dependent epimerase/dehydratase family protein</fullName>
    </submittedName>
</protein>
<dbReference type="PANTHER" id="PTHR43000">
    <property type="entry name" value="DTDP-D-GLUCOSE 4,6-DEHYDRATASE-RELATED"/>
    <property type="match status" value="1"/>
</dbReference>
<gene>
    <name evidence="3" type="ORF">L1F29_33590</name>
</gene>
<dbReference type="RefSeq" id="WP_258386313.1">
    <property type="nucleotide sequence ID" value="NZ_CP091430.1"/>
</dbReference>
<evidence type="ECO:0000313" key="4">
    <source>
        <dbReference type="Proteomes" id="UP001057877"/>
    </source>
</evidence>
<evidence type="ECO:0000313" key="3">
    <source>
        <dbReference type="EMBL" id="UVI30243.1"/>
    </source>
</evidence>
<proteinExistence type="inferred from homology"/>
<dbReference type="Pfam" id="PF01370">
    <property type="entry name" value="Epimerase"/>
    <property type="match status" value="1"/>
</dbReference>
<dbReference type="Proteomes" id="UP001057877">
    <property type="component" value="Chromosome"/>
</dbReference>
<dbReference type="InterPro" id="IPR001509">
    <property type="entry name" value="Epimerase_deHydtase"/>
</dbReference>
<feature type="domain" description="NAD-dependent epimerase/dehydratase" evidence="2">
    <location>
        <begin position="4"/>
        <end position="236"/>
    </location>
</feature>
<organism evidence="3 4">
    <name type="scientific">Paenibacillus spongiae</name>
    <dbReference type="NCBI Taxonomy" id="2909671"/>
    <lineage>
        <taxon>Bacteria</taxon>
        <taxon>Bacillati</taxon>
        <taxon>Bacillota</taxon>
        <taxon>Bacilli</taxon>
        <taxon>Bacillales</taxon>
        <taxon>Paenibacillaceae</taxon>
        <taxon>Paenibacillus</taxon>
    </lineage>
</organism>